<dbReference type="KEGG" id="mbr:MONBRDRAFT_13162"/>
<feature type="region of interest" description="Disordered" evidence="1">
    <location>
        <begin position="33"/>
        <end position="76"/>
    </location>
</feature>
<name>A9VEG7_MONBE</name>
<gene>
    <name evidence="2" type="ORF">MONBRDRAFT_13162</name>
</gene>
<dbReference type="InParanoid" id="A9VEG7"/>
<organism evidence="2 3">
    <name type="scientific">Monosiga brevicollis</name>
    <name type="common">Choanoflagellate</name>
    <dbReference type="NCBI Taxonomy" id="81824"/>
    <lineage>
        <taxon>Eukaryota</taxon>
        <taxon>Choanoflagellata</taxon>
        <taxon>Craspedida</taxon>
        <taxon>Salpingoecidae</taxon>
        <taxon>Monosiga</taxon>
    </lineage>
</organism>
<accession>A9VEG7</accession>
<evidence type="ECO:0000313" key="2">
    <source>
        <dbReference type="EMBL" id="EDQ84074.1"/>
    </source>
</evidence>
<evidence type="ECO:0000256" key="1">
    <source>
        <dbReference type="SAM" id="MobiDB-lite"/>
    </source>
</evidence>
<dbReference type="GeneID" id="5896375"/>
<protein>
    <submittedName>
        <fullName evidence="2">Uncharacterized protein</fullName>
    </submittedName>
</protein>
<proteinExistence type="predicted"/>
<dbReference type="RefSeq" id="XP_001751114.1">
    <property type="nucleotide sequence ID" value="XM_001751062.1"/>
</dbReference>
<dbReference type="Proteomes" id="UP000001357">
    <property type="component" value="Unassembled WGS sequence"/>
</dbReference>
<evidence type="ECO:0000313" key="3">
    <source>
        <dbReference type="Proteomes" id="UP000001357"/>
    </source>
</evidence>
<feature type="compositionally biased region" description="Low complexity" evidence="1">
    <location>
        <begin position="61"/>
        <end position="76"/>
    </location>
</feature>
<feature type="region of interest" description="Disordered" evidence="1">
    <location>
        <begin position="114"/>
        <end position="154"/>
    </location>
</feature>
<sequence>MAFWLKHHLEPSLSAQLVPPRCVGIMTVLPSSRRRRPHNAPGYLINPQHGHEPPCPRSTHPSAPAPNQSPSSLLPNGLDLPTKLPFGPFAFALSRVLSFASLSLRMRAYQEVASNNCGSSQPPDPLAHSSASLGAPRSSPITQTSDDLLFASPPTRRAHPFVKARLASRQRFTSHAESTVEHMRPSHSRSVAFPCCTTL</sequence>
<dbReference type="EMBL" id="CH991647">
    <property type="protein sequence ID" value="EDQ84074.1"/>
    <property type="molecule type" value="Genomic_DNA"/>
</dbReference>
<keyword evidence="3" id="KW-1185">Reference proteome</keyword>
<dbReference type="AlphaFoldDB" id="A9VEG7"/>
<reference evidence="2 3" key="1">
    <citation type="journal article" date="2008" name="Nature">
        <title>The genome of the choanoflagellate Monosiga brevicollis and the origin of metazoans.</title>
        <authorList>
            <consortium name="JGI Sequencing"/>
            <person name="King N."/>
            <person name="Westbrook M.J."/>
            <person name="Young S.L."/>
            <person name="Kuo A."/>
            <person name="Abedin M."/>
            <person name="Chapman J."/>
            <person name="Fairclough S."/>
            <person name="Hellsten U."/>
            <person name="Isogai Y."/>
            <person name="Letunic I."/>
            <person name="Marr M."/>
            <person name="Pincus D."/>
            <person name="Putnam N."/>
            <person name="Rokas A."/>
            <person name="Wright K.J."/>
            <person name="Zuzow R."/>
            <person name="Dirks W."/>
            <person name="Good M."/>
            <person name="Goodstein D."/>
            <person name="Lemons D."/>
            <person name="Li W."/>
            <person name="Lyons J.B."/>
            <person name="Morris A."/>
            <person name="Nichols S."/>
            <person name="Richter D.J."/>
            <person name="Salamov A."/>
            <person name="Bork P."/>
            <person name="Lim W.A."/>
            <person name="Manning G."/>
            <person name="Miller W.T."/>
            <person name="McGinnis W."/>
            <person name="Shapiro H."/>
            <person name="Tjian R."/>
            <person name="Grigoriev I.V."/>
            <person name="Rokhsar D."/>
        </authorList>
    </citation>
    <scope>NUCLEOTIDE SEQUENCE [LARGE SCALE GENOMIC DNA]</scope>
    <source>
        <strain evidence="3">MX1 / ATCC 50154</strain>
    </source>
</reference>